<evidence type="ECO:0008006" key="3">
    <source>
        <dbReference type="Google" id="ProtNLM"/>
    </source>
</evidence>
<dbReference type="RefSeq" id="WP_349229600.1">
    <property type="nucleotide sequence ID" value="NZ_JBBMFJ010000019.1"/>
</dbReference>
<gene>
    <name evidence="1" type="ORF">WMO41_09870</name>
</gene>
<sequence>MHIAKKKRDAIIKLHRQGESIELLTAISGLNRTTITSIIKKDDSEKLLRDFNMVSERLSFER</sequence>
<evidence type="ECO:0000313" key="1">
    <source>
        <dbReference type="EMBL" id="MEQ2563460.1"/>
    </source>
</evidence>
<name>A0ABV1HMC9_9FIRM</name>
<dbReference type="EMBL" id="JBBMFJ010000019">
    <property type="protein sequence ID" value="MEQ2563460.1"/>
    <property type="molecule type" value="Genomic_DNA"/>
</dbReference>
<reference evidence="1 2" key="1">
    <citation type="submission" date="2024-03" db="EMBL/GenBank/DDBJ databases">
        <title>Human intestinal bacterial collection.</title>
        <authorList>
            <person name="Pauvert C."/>
            <person name="Hitch T.C.A."/>
            <person name="Clavel T."/>
        </authorList>
    </citation>
    <scope>NUCLEOTIDE SEQUENCE [LARGE SCALE GENOMIC DNA]</scope>
    <source>
        <strain evidence="1 2">CLA-AP-H27</strain>
    </source>
</reference>
<comment type="caution">
    <text evidence="1">The sequence shown here is derived from an EMBL/GenBank/DDBJ whole genome shotgun (WGS) entry which is preliminary data.</text>
</comment>
<dbReference type="Proteomes" id="UP001437460">
    <property type="component" value="Unassembled WGS sequence"/>
</dbReference>
<evidence type="ECO:0000313" key="2">
    <source>
        <dbReference type="Proteomes" id="UP001437460"/>
    </source>
</evidence>
<organism evidence="1 2">
    <name type="scientific">Ventrimonas faecis</name>
    <dbReference type="NCBI Taxonomy" id="3133170"/>
    <lineage>
        <taxon>Bacteria</taxon>
        <taxon>Bacillati</taxon>
        <taxon>Bacillota</taxon>
        <taxon>Clostridia</taxon>
        <taxon>Lachnospirales</taxon>
        <taxon>Lachnospiraceae</taxon>
        <taxon>Ventrimonas</taxon>
    </lineage>
</organism>
<keyword evidence="2" id="KW-1185">Reference proteome</keyword>
<proteinExistence type="predicted"/>
<accession>A0ABV1HMC9</accession>
<protein>
    <recommendedName>
        <fullName evidence="3">Helix-turn-helix domain-containing protein</fullName>
    </recommendedName>
</protein>